<organism evidence="1">
    <name type="scientific">uncultured Caudovirales phage</name>
    <dbReference type="NCBI Taxonomy" id="2100421"/>
    <lineage>
        <taxon>Viruses</taxon>
        <taxon>Duplodnaviria</taxon>
        <taxon>Heunggongvirae</taxon>
        <taxon>Uroviricota</taxon>
        <taxon>Caudoviricetes</taxon>
        <taxon>Peduoviridae</taxon>
        <taxon>Maltschvirus</taxon>
        <taxon>Maltschvirus maltsch</taxon>
    </lineage>
</organism>
<accession>A0A6J5KYW1</accession>
<dbReference type="EMBL" id="LR796214">
    <property type="protein sequence ID" value="CAB4127674.1"/>
    <property type="molecule type" value="Genomic_DNA"/>
</dbReference>
<protein>
    <submittedName>
        <fullName evidence="1">Uncharacterized protein</fullName>
    </submittedName>
</protein>
<evidence type="ECO:0000313" key="1">
    <source>
        <dbReference type="EMBL" id="CAB4127674.1"/>
    </source>
</evidence>
<sequence>MTIKELFKKFLSIFSIFRWRKNTREKLEQIKTYNEANLALLLNSFAFIESAKKTPKEDIDQYADSLNEAIPKIFKSFQN</sequence>
<name>A0A6J5KYW1_9CAUD</name>
<reference evidence="1" key="1">
    <citation type="submission" date="2020-04" db="EMBL/GenBank/DDBJ databases">
        <authorList>
            <person name="Chiriac C."/>
            <person name="Salcher M."/>
            <person name="Ghai R."/>
            <person name="Kavagutti S V."/>
        </authorList>
    </citation>
    <scope>NUCLEOTIDE SEQUENCE</scope>
</reference>
<gene>
    <name evidence="1" type="ORF">UFOVP93_12</name>
</gene>
<proteinExistence type="predicted"/>